<feature type="region of interest" description="Disordered" evidence="2">
    <location>
        <begin position="265"/>
        <end position="305"/>
    </location>
</feature>
<dbReference type="Pfam" id="PF21936">
    <property type="entry name" value="Pcf11_C"/>
    <property type="match status" value="1"/>
</dbReference>
<dbReference type="Gene3D" id="1.25.40.90">
    <property type="match status" value="1"/>
</dbReference>
<feature type="domain" description="VHS" evidence="3">
    <location>
        <begin position="15"/>
        <end position="125"/>
    </location>
</feature>
<dbReference type="InterPro" id="IPR006569">
    <property type="entry name" value="CID_dom"/>
</dbReference>
<dbReference type="GeneID" id="81601158"/>
<comment type="subunit">
    <text evidence="1">Component of the ESCRT-0 complex composed of HSE1 and VPS27.</text>
</comment>
<dbReference type="InterPro" id="IPR045154">
    <property type="entry name" value="PCF11-like"/>
</dbReference>
<evidence type="ECO:0008006" key="7">
    <source>
        <dbReference type="Google" id="ProtNLM"/>
    </source>
</evidence>
<dbReference type="GO" id="GO:0007034">
    <property type="term" value="P:vacuolar transport"/>
    <property type="evidence" value="ECO:0007669"/>
    <property type="project" value="UniProtKB-ARBA"/>
</dbReference>
<dbReference type="GO" id="GO:0016192">
    <property type="term" value="P:vesicle-mediated transport"/>
    <property type="evidence" value="ECO:0007669"/>
    <property type="project" value="UniProtKB-ARBA"/>
</dbReference>
<dbReference type="InterPro" id="IPR021605">
    <property type="entry name" value="Pcf11_Clp1-ID"/>
</dbReference>
<comment type="caution">
    <text evidence="5">The sequence shown here is derived from an EMBL/GenBank/DDBJ whole genome shotgun (WGS) entry which is preliminary data.</text>
</comment>
<dbReference type="GO" id="GO:0031124">
    <property type="term" value="P:mRNA 3'-end processing"/>
    <property type="evidence" value="ECO:0007669"/>
    <property type="project" value="InterPro"/>
</dbReference>
<evidence type="ECO:0000259" key="3">
    <source>
        <dbReference type="PROSITE" id="PS50179"/>
    </source>
</evidence>
<dbReference type="GO" id="GO:0006369">
    <property type="term" value="P:termination of RNA polymerase II transcription"/>
    <property type="evidence" value="ECO:0007669"/>
    <property type="project" value="InterPro"/>
</dbReference>
<dbReference type="GO" id="GO:0005737">
    <property type="term" value="C:cytoplasm"/>
    <property type="evidence" value="ECO:0007669"/>
    <property type="project" value="TreeGrafter"/>
</dbReference>
<dbReference type="GO" id="GO:0035091">
    <property type="term" value="F:phosphatidylinositol binding"/>
    <property type="evidence" value="ECO:0007669"/>
    <property type="project" value="InterPro"/>
</dbReference>
<dbReference type="GO" id="GO:0043130">
    <property type="term" value="F:ubiquitin binding"/>
    <property type="evidence" value="ECO:0007669"/>
    <property type="project" value="InterPro"/>
</dbReference>
<dbReference type="SUPFAM" id="SSF48464">
    <property type="entry name" value="ENTH/VHS domain"/>
    <property type="match status" value="1"/>
</dbReference>
<feature type="region of interest" description="Disordered" evidence="2">
    <location>
        <begin position="503"/>
        <end position="527"/>
    </location>
</feature>
<dbReference type="InterPro" id="IPR054127">
    <property type="entry name" value="Pcf11_C"/>
</dbReference>
<sequence>MSGLVSDEVAEDYKSSLEDLTGNDRFQISNLTVIAKENTEHAMAISRVLENHIRSTPPQQKLPALYVVDSIVKNVGTPYTLFLGRNMYQTFMNAYTLVDTQTRRKLDEMLKTWKEPVPGSLDTRPVFPPEITRNIESALIKARTAALQQEQARGSRDILNRGRGTGTPPGMSRPANNHHGTNGQAYSTPTPPQGHRPGSELDALNRDLEACILSARNDFAAAPFDPTSQQRLKALLDLQTIMRNQQLTPEQLRLVRDQLSAFRPQASAAQNQVPSAPPAAVPAVATPIPPPAPVSTPPTQTTSQPLQNLLNSRTLAELIKNTAIRQQPTPPPAIPNVMPPMPQMPQMASASSTPQPENPLIAALRSRGILPPASAPPAMGSTGQGPTRDSLPFLVSGGISGMRSTPPAPTPPVSMPVSSTVPMNTASMKIPRVALVVSLYEAKSNRCGTCGRRFPTTQEGKEKKARHLDWHFKTNQRMSEAAKRAQTRSWYVDERDWIKSREVDDDQPVADTDATTEGGAGAEGNVAKQGLPKAWIRAPNDGTLRNTPCPICQEKFESTWSEDVQDWIWQDAVKVGSRVYHASCYAEVTKDGPAPRSSTPQARTGTPDSVLGKRKAEGTDSPGGKTRIKTEA</sequence>
<proteinExistence type="predicted"/>
<evidence type="ECO:0000256" key="2">
    <source>
        <dbReference type="SAM" id="MobiDB-lite"/>
    </source>
</evidence>
<evidence type="ECO:0000313" key="6">
    <source>
        <dbReference type="Proteomes" id="UP001213681"/>
    </source>
</evidence>
<evidence type="ECO:0000313" key="5">
    <source>
        <dbReference type="EMBL" id="KAJ5443661.1"/>
    </source>
</evidence>
<feature type="compositionally biased region" description="Polar residues" evidence="2">
    <location>
        <begin position="596"/>
        <end position="607"/>
    </location>
</feature>
<feature type="compositionally biased region" description="Polar residues" evidence="2">
    <location>
        <begin position="174"/>
        <end position="188"/>
    </location>
</feature>
<dbReference type="PANTHER" id="PTHR15921">
    <property type="entry name" value="PRE-MRNA CLEAVAGE COMPLEX II"/>
    <property type="match status" value="1"/>
</dbReference>
<dbReference type="PANTHER" id="PTHR15921:SF3">
    <property type="entry name" value="PRE-MRNA CLEAVAGE COMPLEX 2 PROTEIN PCF11"/>
    <property type="match status" value="1"/>
</dbReference>
<feature type="domain" description="CID" evidence="4">
    <location>
        <begin position="5"/>
        <end position="143"/>
    </location>
</feature>
<dbReference type="AlphaFoldDB" id="A0AAD6C2I3"/>
<name>A0AAD6C2I3_9EURO</name>
<gene>
    <name evidence="5" type="ORF">N7458_007533</name>
</gene>
<dbReference type="CDD" id="cd16982">
    <property type="entry name" value="CID_Pcf11"/>
    <property type="match status" value="1"/>
</dbReference>
<dbReference type="PROSITE" id="PS50179">
    <property type="entry name" value="VHS"/>
    <property type="match status" value="1"/>
</dbReference>
<dbReference type="GO" id="GO:0000993">
    <property type="term" value="F:RNA polymerase II complex binding"/>
    <property type="evidence" value="ECO:0007669"/>
    <property type="project" value="InterPro"/>
</dbReference>
<organism evidence="5 6">
    <name type="scientific">Penicillium daleae</name>
    <dbReference type="NCBI Taxonomy" id="63821"/>
    <lineage>
        <taxon>Eukaryota</taxon>
        <taxon>Fungi</taxon>
        <taxon>Dikarya</taxon>
        <taxon>Ascomycota</taxon>
        <taxon>Pezizomycotina</taxon>
        <taxon>Eurotiomycetes</taxon>
        <taxon>Eurotiomycetidae</taxon>
        <taxon>Eurotiales</taxon>
        <taxon>Aspergillaceae</taxon>
        <taxon>Penicillium</taxon>
    </lineage>
</organism>
<dbReference type="InterPro" id="IPR047415">
    <property type="entry name" value="Pcf11_CID"/>
</dbReference>
<dbReference type="InterPro" id="IPR002014">
    <property type="entry name" value="VHS_dom"/>
</dbReference>
<dbReference type="InterPro" id="IPR008942">
    <property type="entry name" value="ENTH_VHS"/>
</dbReference>
<reference evidence="5" key="2">
    <citation type="journal article" date="2023" name="IMA Fungus">
        <title>Comparative genomic study of the Penicillium genus elucidates a diverse pangenome and 15 lateral gene transfer events.</title>
        <authorList>
            <person name="Petersen C."/>
            <person name="Sorensen T."/>
            <person name="Nielsen M.R."/>
            <person name="Sondergaard T.E."/>
            <person name="Sorensen J.L."/>
            <person name="Fitzpatrick D.A."/>
            <person name="Frisvad J.C."/>
            <person name="Nielsen K.L."/>
        </authorList>
    </citation>
    <scope>NUCLEOTIDE SEQUENCE</scope>
    <source>
        <strain evidence="5">IBT 16125</strain>
    </source>
</reference>
<dbReference type="GO" id="GO:0003729">
    <property type="term" value="F:mRNA binding"/>
    <property type="evidence" value="ECO:0007669"/>
    <property type="project" value="InterPro"/>
</dbReference>
<dbReference type="PROSITE" id="PS51391">
    <property type="entry name" value="CID"/>
    <property type="match status" value="1"/>
</dbReference>
<dbReference type="RefSeq" id="XP_056763741.1">
    <property type="nucleotide sequence ID" value="XM_056910915.1"/>
</dbReference>
<feature type="compositionally biased region" description="Low complexity" evidence="2">
    <location>
        <begin position="265"/>
        <end position="274"/>
    </location>
</feature>
<feature type="region of interest" description="Disordered" evidence="2">
    <location>
        <begin position="146"/>
        <end position="201"/>
    </location>
</feature>
<feature type="compositionally biased region" description="Pro residues" evidence="2">
    <location>
        <begin position="287"/>
        <end position="296"/>
    </location>
</feature>
<protein>
    <recommendedName>
        <fullName evidence="7">CID domain-containing protein</fullName>
    </recommendedName>
</protein>
<dbReference type="Pfam" id="PF04818">
    <property type="entry name" value="CID"/>
    <property type="match status" value="1"/>
</dbReference>
<dbReference type="SMART" id="SM00582">
    <property type="entry name" value="RPR"/>
    <property type="match status" value="1"/>
</dbReference>
<dbReference type="EMBL" id="JAPVEA010000007">
    <property type="protein sequence ID" value="KAJ5443661.1"/>
    <property type="molecule type" value="Genomic_DNA"/>
</dbReference>
<evidence type="ECO:0000256" key="1">
    <source>
        <dbReference type="ARBA" id="ARBA00011446"/>
    </source>
</evidence>
<dbReference type="Pfam" id="PF11526">
    <property type="entry name" value="Pfc11_Clp1_ID"/>
    <property type="match status" value="1"/>
</dbReference>
<keyword evidence="6" id="KW-1185">Reference proteome</keyword>
<reference evidence="5" key="1">
    <citation type="submission" date="2022-12" db="EMBL/GenBank/DDBJ databases">
        <authorList>
            <person name="Petersen C."/>
        </authorList>
    </citation>
    <scope>NUCLEOTIDE SEQUENCE</scope>
    <source>
        <strain evidence="5">IBT 16125</strain>
    </source>
</reference>
<dbReference type="FunFam" id="1.25.40.90:FF:000016">
    <property type="entry name" value="mRNA cleavage factor complex component Pcf11"/>
    <property type="match status" value="1"/>
</dbReference>
<accession>A0AAD6C2I3</accession>
<feature type="region of interest" description="Disordered" evidence="2">
    <location>
        <begin position="588"/>
        <end position="632"/>
    </location>
</feature>
<dbReference type="Proteomes" id="UP001213681">
    <property type="component" value="Unassembled WGS sequence"/>
</dbReference>
<evidence type="ECO:0000259" key="4">
    <source>
        <dbReference type="PROSITE" id="PS51391"/>
    </source>
</evidence>
<dbReference type="GO" id="GO:0005849">
    <property type="term" value="C:mRNA cleavage factor complex"/>
    <property type="evidence" value="ECO:0007669"/>
    <property type="project" value="InterPro"/>
</dbReference>